<dbReference type="GO" id="GO:0060294">
    <property type="term" value="P:cilium movement involved in cell motility"/>
    <property type="evidence" value="ECO:0007669"/>
    <property type="project" value="TreeGrafter"/>
</dbReference>
<dbReference type="PANTHER" id="PTHR10676:SF352">
    <property type="entry name" value="CYTOPLASMIC DYNEIN 2 HEAVY CHAIN 1"/>
    <property type="match status" value="1"/>
</dbReference>
<dbReference type="Pfam" id="PF08393">
    <property type="entry name" value="DHC_N2"/>
    <property type="match status" value="1"/>
</dbReference>
<dbReference type="GO" id="GO:0060271">
    <property type="term" value="P:cilium assembly"/>
    <property type="evidence" value="ECO:0007669"/>
    <property type="project" value="TreeGrafter"/>
</dbReference>
<proteinExistence type="predicted"/>
<organism evidence="3">
    <name type="scientific">Brugia timori</name>
    <dbReference type="NCBI Taxonomy" id="42155"/>
    <lineage>
        <taxon>Eukaryota</taxon>
        <taxon>Metazoa</taxon>
        <taxon>Ecdysozoa</taxon>
        <taxon>Nematoda</taxon>
        <taxon>Chromadorea</taxon>
        <taxon>Rhabditida</taxon>
        <taxon>Spirurina</taxon>
        <taxon>Spiruromorpha</taxon>
        <taxon>Filarioidea</taxon>
        <taxon>Onchocercidae</taxon>
        <taxon>Brugia</taxon>
    </lineage>
</organism>
<dbReference type="Gene3D" id="1.20.140.100">
    <property type="entry name" value="Dynein heavy chain, N-terminal domain 2"/>
    <property type="match status" value="1"/>
</dbReference>
<dbReference type="InterPro" id="IPR013602">
    <property type="entry name" value="Dynein_heavy_linker"/>
</dbReference>
<dbReference type="AlphaFoldDB" id="A0A0R3R0Z9"/>
<evidence type="ECO:0000313" key="3">
    <source>
        <dbReference type="WBParaSite" id="BTMF_0001368601-mRNA-1"/>
    </source>
</evidence>
<dbReference type="GO" id="GO:0045505">
    <property type="term" value="F:dynein intermediate chain binding"/>
    <property type="evidence" value="ECO:0007669"/>
    <property type="project" value="InterPro"/>
</dbReference>
<evidence type="ECO:0000259" key="2">
    <source>
        <dbReference type="Pfam" id="PF08393"/>
    </source>
</evidence>
<evidence type="ECO:0000256" key="1">
    <source>
        <dbReference type="SAM" id="Coils"/>
    </source>
</evidence>
<dbReference type="InterPro" id="IPR042222">
    <property type="entry name" value="Dynein_2_N"/>
</dbReference>
<dbReference type="PANTHER" id="PTHR10676">
    <property type="entry name" value="DYNEIN HEAVY CHAIN FAMILY PROTEIN"/>
    <property type="match status" value="1"/>
</dbReference>
<dbReference type="GO" id="GO:0051959">
    <property type="term" value="F:dynein light intermediate chain binding"/>
    <property type="evidence" value="ECO:0007669"/>
    <property type="project" value="InterPro"/>
</dbReference>
<dbReference type="InterPro" id="IPR026983">
    <property type="entry name" value="DHC"/>
</dbReference>
<keyword evidence="1" id="KW-0175">Coiled coil</keyword>
<dbReference type="GO" id="GO:0005930">
    <property type="term" value="C:axoneme"/>
    <property type="evidence" value="ECO:0007669"/>
    <property type="project" value="TreeGrafter"/>
</dbReference>
<feature type="coiled-coil region" evidence="1">
    <location>
        <begin position="207"/>
        <end position="234"/>
    </location>
</feature>
<dbReference type="GO" id="GO:0097729">
    <property type="term" value="C:9+2 motile cilium"/>
    <property type="evidence" value="ECO:0007669"/>
    <property type="project" value="TreeGrafter"/>
</dbReference>
<accession>A0A0R3R0Z9</accession>
<name>A0A0R3R0Z9_9BILA</name>
<dbReference type="GO" id="GO:0008569">
    <property type="term" value="F:minus-end-directed microtubule motor activity"/>
    <property type="evidence" value="ECO:0007669"/>
    <property type="project" value="TreeGrafter"/>
</dbReference>
<dbReference type="WBParaSite" id="BTMF_0001368601-mRNA-1">
    <property type="protein sequence ID" value="BTMF_0001368601-mRNA-1"/>
    <property type="gene ID" value="BTMF_0001368601"/>
</dbReference>
<feature type="coiled-coil region" evidence="1">
    <location>
        <begin position="259"/>
        <end position="286"/>
    </location>
</feature>
<dbReference type="GO" id="GO:0005868">
    <property type="term" value="C:cytoplasmic dynein complex"/>
    <property type="evidence" value="ECO:0007669"/>
    <property type="project" value="TreeGrafter"/>
</dbReference>
<feature type="domain" description="Dynein heavy chain linker" evidence="2">
    <location>
        <begin position="294"/>
        <end position="554"/>
    </location>
</feature>
<dbReference type="STRING" id="42155.A0A0R3R0Z9"/>
<dbReference type="GO" id="GO:0035721">
    <property type="term" value="P:intraciliary retrograde transport"/>
    <property type="evidence" value="ECO:0007669"/>
    <property type="project" value="TreeGrafter"/>
</dbReference>
<sequence length="567" mass="66921">LFAKMIEYNANRFWSVYEKAEQLFEKLVNVGNEFENWVVLGQVDLESLITKHFKQAEDWENQIKLLKVKGRDAEKLPSEVKLECIIVSTSAVKIAVDDMLQRLFDTLIWTLRYSINNEIHDINRFLNQAIEVLSSRPQSVAEIADANQKHIEFGKFNKELKKMLDSIEEKNVLLRSVGGSGAEQLPIVLKLWEKFELMLDSHQLMIKEQVETLKSNVKTRLKSLNDEIEKLFVRWNQFKPKNELFDDDRNALLGAIQFIKEKRDEFDELQRKRDALLAECEQFDINKSEMPLFDEMEIDLKNCESNWLLYEQFNVGLQEMANEEWILFRSKTYRFDEYLHEWDDKLKSLPAAHITVRLRKDIDQLKEMSAGLKYCRGEILSSDHWLMLFRILGMPKGTTLEHLRFGDLLNVHKMIIENLEALKNLNERAQGEVTIREAIQELELWAEQAEFVLIDYKHSNGTVVKIIKDWKDALNSVKDSEALLQSLKNSSYYAQFIDKTSIWETRLAETEQYIQWMNEIQRKWIYLEPIFGRGSLPSEASRFNRVDIEFRTVLNGYLFIFFKLFII</sequence>
<reference evidence="3" key="1">
    <citation type="submission" date="2017-02" db="UniProtKB">
        <authorList>
            <consortium name="WormBaseParasite"/>
        </authorList>
    </citation>
    <scope>IDENTIFICATION</scope>
</reference>
<protein>
    <submittedName>
        <fullName evidence="3">DHC_N2 domain-containing protein</fullName>
    </submittedName>
</protein>